<dbReference type="CDD" id="cd04301">
    <property type="entry name" value="NAT_SF"/>
    <property type="match status" value="1"/>
</dbReference>
<evidence type="ECO:0000313" key="4">
    <source>
        <dbReference type="Proteomes" id="UP000315343"/>
    </source>
</evidence>
<dbReference type="GO" id="GO:0005840">
    <property type="term" value="C:ribosome"/>
    <property type="evidence" value="ECO:0007669"/>
    <property type="project" value="UniProtKB-KW"/>
</dbReference>
<keyword evidence="4" id="KW-1185">Reference proteome</keyword>
<dbReference type="InterPro" id="IPR006464">
    <property type="entry name" value="AcTrfase_RimI/Ard1"/>
</dbReference>
<dbReference type="SUPFAM" id="SSF55729">
    <property type="entry name" value="Acyl-CoA N-acyltransferases (Nat)"/>
    <property type="match status" value="1"/>
</dbReference>
<dbReference type="AlphaFoldDB" id="A0A562J1B0"/>
<dbReference type="GO" id="GO:0008999">
    <property type="term" value="F:protein-N-terminal-alanine acetyltransferase activity"/>
    <property type="evidence" value="ECO:0007669"/>
    <property type="project" value="UniProtKB-EC"/>
</dbReference>
<accession>A0A562J1B0</accession>
<dbReference type="Pfam" id="PF00583">
    <property type="entry name" value="Acetyltransf_1"/>
    <property type="match status" value="1"/>
</dbReference>
<comment type="catalytic activity">
    <reaction evidence="1">
        <text>N-terminal L-alanyl-[ribosomal protein bS18] + acetyl-CoA = N-terminal N(alpha)-acetyl-L-alanyl-[ribosomal protein bS18] + CoA + H(+)</text>
        <dbReference type="Rhea" id="RHEA:43756"/>
        <dbReference type="Rhea" id="RHEA-COMP:10676"/>
        <dbReference type="Rhea" id="RHEA-COMP:10677"/>
        <dbReference type="ChEBI" id="CHEBI:15378"/>
        <dbReference type="ChEBI" id="CHEBI:57287"/>
        <dbReference type="ChEBI" id="CHEBI:57288"/>
        <dbReference type="ChEBI" id="CHEBI:64718"/>
        <dbReference type="ChEBI" id="CHEBI:83683"/>
        <dbReference type="EC" id="2.3.1.266"/>
    </reaction>
</comment>
<evidence type="ECO:0000256" key="1">
    <source>
        <dbReference type="RuleBase" id="RU363094"/>
    </source>
</evidence>
<keyword evidence="3" id="KW-0808">Transferase</keyword>
<keyword evidence="3" id="KW-0689">Ribosomal protein</keyword>
<evidence type="ECO:0000259" key="2">
    <source>
        <dbReference type="PROSITE" id="PS51186"/>
    </source>
</evidence>
<gene>
    <name evidence="3" type="ORF">LY60_03541</name>
</gene>
<dbReference type="InterPro" id="IPR016181">
    <property type="entry name" value="Acyl_CoA_acyltransferase"/>
</dbReference>
<protein>
    <recommendedName>
        <fullName evidence="1">[Ribosomal protein bS18]-alanine N-acetyltransferase</fullName>
        <ecNumber evidence="1">2.3.1.266</ecNumber>
    </recommendedName>
</protein>
<dbReference type="EC" id="2.3.1.266" evidence="1"/>
<dbReference type="PANTHER" id="PTHR43617">
    <property type="entry name" value="L-AMINO ACID N-ACETYLTRANSFERASE"/>
    <property type="match status" value="1"/>
</dbReference>
<comment type="caution">
    <text evidence="3">The sequence shown here is derived from an EMBL/GenBank/DDBJ whole genome shotgun (WGS) entry which is preliminary data.</text>
</comment>
<dbReference type="InterPro" id="IPR000182">
    <property type="entry name" value="GNAT_dom"/>
</dbReference>
<keyword evidence="1" id="KW-0963">Cytoplasm</keyword>
<dbReference type="Gene3D" id="3.40.630.30">
    <property type="match status" value="1"/>
</dbReference>
<reference evidence="3 4" key="1">
    <citation type="submission" date="2019-07" db="EMBL/GenBank/DDBJ databases">
        <title>Genomic Encyclopedia of Type Strains, Phase I: the one thousand microbial genomes (KMG-I) project.</title>
        <authorList>
            <person name="Kyrpides N."/>
        </authorList>
    </citation>
    <scope>NUCLEOTIDE SEQUENCE [LARGE SCALE GENOMIC DNA]</scope>
    <source>
        <strain evidence="3 4">DSM 13558</strain>
    </source>
</reference>
<keyword evidence="3" id="KW-0687">Ribonucleoprotein</keyword>
<dbReference type="InterPro" id="IPR050276">
    <property type="entry name" value="MshD_Acetyltransferase"/>
</dbReference>
<dbReference type="OrthoDB" id="9794566at2"/>
<dbReference type="GO" id="GO:0005737">
    <property type="term" value="C:cytoplasm"/>
    <property type="evidence" value="ECO:0007669"/>
    <property type="project" value="UniProtKB-SubCell"/>
</dbReference>
<dbReference type="EMBL" id="VLKH01000015">
    <property type="protein sequence ID" value="TWH76913.1"/>
    <property type="molecule type" value="Genomic_DNA"/>
</dbReference>
<comment type="similarity">
    <text evidence="1">Belongs to the acetyltransferase family. RimI subfamily.</text>
</comment>
<feature type="domain" description="N-acetyltransferase" evidence="2">
    <location>
        <begin position="4"/>
        <end position="148"/>
    </location>
</feature>
<dbReference type="Proteomes" id="UP000315343">
    <property type="component" value="Unassembled WGS sequence"/>
</dbReference>
<dbReference type="PANTHER" id="PTHR43617:SF35">
    <property type="entry name" value="[RIBOSOMAL PROTEIN BS18]-ALANINE N-ACETYLTRANSFERASE"/>
    <property type="match status" value="1"/>
</dbReference>
<comment type="subcellular location">
    <subcellularLocation>
        <location evidence="1">Cytoplasm</location>
    </subcellularLocation>
</comment>
<dbReference type="RefSeq" id="WP_145086832.1">
    <property type="nucleotide sequence ID" value="NZ_JBCFAR010000016.1"/>
</dbReference>
<comment type="function">
    <text evidence="1">Acetylates the N-terminal alanine of ribosomal protein bS18.</text>
</comment>
<dbReference type="PROSITE" id="PS51186">
    <property type="entry name" value="GNAT"/>
    <property type="match status" value="1"/>
</dbReference>
<sequence length="148" mass="17200">MNQVIIRGMKKEDIAQIIEIEKKCFSLPWSRDAFVNELKNDLAYYQVAELGEKIVGYMGMWKVIDECHITNVAVIPEYRKQNIASMLIEKMVDICVCSEIVAMTLEVRESNIPAINLYKKFGFVSAGKRPRYYQMPLEDAIIMWKKIN</sequence>
<proteinExistence type="inferred from homology"/>
<evidence type="ECO:0000313" key="3">
    <source>
        <dbReference type="EMBL" id="TWH76913.1"/>
    </source>
</evidence>
<dbReference type="NCBIfam" id="TIGR01575">
    <property type="entry name" value="rimI"/>
    <property type="match status" value="1"/>
</dbReference>
<name>A0A562J1B0_9FIRM</name>
<organism evidence="3 4">
    <name type="scientific">Sedimentibacter saalensis</name>
    <dbReference type="NCBI Taxonomy" id="130788"/>
    <lineage>
        <taxon>Bacteria</taxon>
        <taxon>Bacillati</taxon>
        <taxon>Bacillota</taxon>
        <taxon>Tissierellia</taxon>
        <taxon>Sedimentibacter</taxon>
    </lineage>
</organism>